<protein>
    <submittedName>
        <fullName evidence="1">Uncharacterized protein</fullName>
    </submittedName>
</protein>
<name>A0AAX4KHH6_9TREE</name>
<keyword evidence="2" id="KW-1185">Reference proteome</keyword>
<accession>A0AAX4KHH6</accession>
<gene>
    <name evidence="1" type="ORF">V865_003066</name>
</gene>
<dbReference type="GeneID" id="91101870"/>
<evidence type="ECO:0000313" key="1">
    <source>
        <dbReference type="EMBL" id="WWD04995.1"/>
    </source>
</evidence>
<reference evidence="1 2" key="1">
    <citation type="submission" date="2024-01" db="EMBL/GenBank/DDBJ databases">
        <title>Comparative genomics of Cryptococcus and Kwoniella reveals pathogenesis evolution and contrasting modes of karyotype evolution via chromosome fusion or intercentromeric recombination.</title>
        <authorList>
            <person name="Coelho M.A."/>
            <person name="David-Palma M."/>
            <person name="Shea T."/>
            <person name="Bowers K."/>
            <person name="McGinley-Smith S."/>
            <person name="Mohammad A.W."/>
            <person name="Gnirke A."/>
            <person name="Yurkov A.M."/>
            <person name="Nowrousian M."/>
            <person name="Sun S."/>
            <person name="Cuomo C.A."/>
            <person name="Heitman J."/>
        </authorList>
    </citation>
    <scope>NUCLEOTIDE SEQUENCE [LARGE SCALE GENOMIC DNA]</scope>
    <source>
        <strain evidence="1 2">PYCC6329</strain>
    </source>
</reference>
<evidence type="ECO:0000313" key="2">
    <source>
        <dbReference type="Proteomes" id="UP001358614"/>
    </source>
</evidence>
<dbReference type="KEGG" id="ker:91101870"/>
<dbReference type="AlphaFoldDB" id="A0AAX4KHH6"/>
<sequence>MDSNSTDDPQAWYPTTAAILANINSSSIQSLFDQLSITGSTTTVKLHLLDGGVKNYTVDYAQAVMNGSQVMGDDNVGWPAVLRSAIIQHNTPGRLLIDGTYGMIFVPINSLSSSVRLNKGTIDLYDPNPEVGRRVYNWDDIVKDF</sequence>
<dbReference type="RefSeq" id="XP_066082962.1">
    <property type="nucleotide sequence ID" value="XM_066226865.1"/>
</dbReference>
<dbReference type="EMBL" id="CP144089">
    <property type="protein sequence ID" value="WWD04995.1"/>
    <property type="molecule type" value="Genomic_DNA"/>
</dbReference>
<proteinExistence type="predicted"/>
<organism evidence="1 2">
    <name type="scientific">Kwoniella europaea PYCC6329</name>
    <dbReference type="NCBI Taxonomy" id="1423913"/>
    <lineage>
        <taxon>Eukaryota</taxon>
        <taxon>Fungi</taxon>
        <taxon>Dikarya</taxon>
        <taxon>Basidiomycota</taxon>
        <taxon>Agaricomycotina</taxon>
        <taxon>Tremellomycetes</taxon>
        <taxon>Tremellales</taxon>
        <taxon>Cryptococcaceae</taxon>
        <taxon>Kwoniella</taxon>
    </lineage>
</organism>
<dbReference type="Proteomes" id="UP001358614">
    <property type="component" value="Chromosome 1"/>
</dbReference>